<feature type="non-terminal residue" evidence="1">
    <location>
        <position position="213"/>
    </location>
</feature>
<name>A0A382VCP0_9ZZZZ</name>
<evidence type="ECO:0000313" key="1">
    <source>
        <dbReference type="EMBL" id="SVD44254.1"/>
    </source>
</evidence>
<dbReference type="InterPro" id="IPR011852">
    <property type="entry name" value="TRAP_TAXI"/>
</dbReference>
<gene>
    <name evidence="1" type="ORF">METZ01_LOCUS397108</name>
</gene>
<dbReference type="Pfam" id="PF16868">
    <property type="entry name" value="NMT1_3"/>
    <property type="match status" value="1"/>
</dbReference>
<dbReference type="EMBL" id="UINC01150932">
    <property type="protein sequence ID" value="SVD44254.1"/>
    <property type="molecule type" value="Genomic_DNA"/>
</dbReference>
<sequence length="213" mass="22953">MLVICRIHQRWVRALGDCFALDAKLWWATNQLGRGIVVFACLFLAAGISGCDSEVDGQLNRITIGSNPPGTNYNLLGAGIAKLLQEKLGIASTVRPFGGSSVYVPMLHRGEITLGINSSMDSYLSYRGIGPYTSPMPNLRALMSLWTVGLMYVVRADSGVHRIEELLGKRVVITMRANTSLASLHRAILATGGLTEESVVPITVSGLPEGLRL</sequence>
<dbReference type="AlphaFoldDB" id="A0A382VCP0"/>
<dbReference type="PANTHER" id="PTHR42941:SF1">
    <property type="entry name" value="SLL1037 PROTEIN"/>
    <property type="match status" value="1"/>
</dbReference>
<dbReference type="Gene3D" id="3.40.190.10">
    <property type="entry name" value="Periplasmic binding protein-like II"/>
    <property type="match status" value="1"/>
</dbReference>
<dbReference type="SUPFAM" id="SSF53850">
    <property type="entry name" value="Periplasmic binding protein-like II"/>
    <property type="match status" value="1"/>
</dbReference>
<accession>A0A382VCP0</accession>
<dbReference type="PANTHER" id="PTHR42941">
    <property type="entry name" value="SLL1037 PROTEIN"/>
    <property type="match status" value="1"/>
</dbReference>
<reference evidence="1" key="1">
    <citation type="submission" date="2018-05" db="EMBL/GenBank/DDBJ databases">
        <authorList>
            <person name="Lanie J.A."/>
            <person name="Ng W.-L."/>
            <person name="Kazmierczak K.M."/>
            <person name="Andrzejewski T.M."/>
            <person name="Davidsen T.M."/>
            <person name="Wayne K.J."/>
            <person name="Tettelin H."/>
            <person name="Glass J.I."/>
            <person name="Rusch D."/>
            <person name="Podicherti R."/>
            <person name="Tsui H.-C.T."/>
            <person name="Winkler M.E."/>
        </authorList>
    </citation>
    <scope>NUCLEOTIDE SEQUENCE</scope>
</reference>
<protein>
    <recommendedName>
        <fullName evidence="2">SsuA/THI5-like domain-containing protein</fullName>
    </recommendedName>
</protein>
<evidence type="ECO:0008006" key="2">
    <source>
        <dbReference type="Google" id="ProtNLM"/>
    </source>
</evidence>
<organism evidence="1">
    <name type="scientific">marine metagenome</name>
    <dbReference type="NCBI Taxonomy" id="408172"/>
    <lineage>
        <taxon>unclassified sequences</taxon>
        <taxon>metagenomes</taxon>
        <taxon>ecological metagenomes</taxon>
    </lineage>
</organism>
<proteinExistence type="predicted"/>